<evidence type="ECO:0008006" key="3">
    <source>
        <dbReference type="Google" id="ProtNLM"/>
    </source>
</evidence>
<dbReference type="RefSeq" id="WP_209686455.1">
    <property type="nucleotide sequence ID" value="NZ_JAGGLU010000004.1"/>
</dbReference>
<comment type="caution">
    <text evidence="1">The sequence shown here is derived from an EMBL/GenBank/DDBJ whole genome shotgun (WGS) entry which is preliminary data.</text>
</comment>
<accession>A0ABS4MDE7</accession>
<evidence type="ECO:0000313" key="1">
    <source>
        <dbReference type="EMBL" id="MBP2057711.1"/>
    </source>
</evidence>
<keyword evidence="2" id="KW-1185">Reference proteome</keyword>
<dbReference type="Proteomes" id="UP001519292">
    <property type="component" value="Unassembled WGS sequence"/>
</dbReference>
<organism evidence="1 2">
    <name type="scientific">Lactobacillus colini</name>
    <dbReference type="NCBI Taxonomy" id="1819254"/>
    <lineage>
        <taxon>Bacteria</taxon>
        <taxon>Bacillati</taxon>
        <taxon>Bacillota</taxon>
        <taxon>Bacilli</taxon>
        <taxon>Lactobacillales</taxon>
        <taxon>Lactobacillaceae</taxon>
        <taxon>Lactobacillus</taxon>
    </lineage>
</organism>
<reference evidence="1 2" key="1">
    <citation type="submission" date="2021-03" db="EMBL/GenBank/DDBJ databases">
        <title>Genomic Encyclopedia of Type Strains, Phase IV (KMG-IV): sequencing the most valuable type-strain genomes for metagenomic binning, comparative biology and taxonomic classification.</title>
        <authorList>
            <person name="Goeker M."/>
        </authorList>
    </citation>
    <scope>NUCLEOTIDE SEQUENCE [LARGE SCALE GENOMIC DNA]</scope>
    <source>
        <strain evidence="1 2">DSM 101872</strain>
    </source>
</reference>
<dbReference type="EMBL" id="JAGGLU010000004">
    <property type="protein sequence ID" value="MBP2057711.1"/>
    <property type="molecule type" value="Genomic_DNA"/>
</dbReference>
<proteinExistence type="predicted"/>
<protein>
    <recommendedName>
        <fullName evidence="3">Phage transcriptional regulator, ArpU family</fullName>
    </recommendedName>
</protein>
<sequence length="148" mass="17141">MQNIATIEINKKETIRNTLDFINNKLPRLANFKNLKGINYTGVKVTNTPKEDAATNYFLMIKEANEQYESAIDAVNLCTDTQSKPYKRILKSEINNISLRNKIVNSGYEQSAYYKKRKEALLEFADRFLICQVARNLENIIDLHAYKN</sequence>
<evidence type="ECO:0000313" key="2">
    <source>
        <dbReference type="Proteomes" id="UP001519292"/>
    </source>
</evidence>
<name>A0ABS4MDE7_9LACO</name>
<gene>
    <name evidence="1" type="ORF">J2Z60_000883</name>
</gene>